<evidence type="ECO:0000313" key="3">
    <source>
        <dbReference type="Proteomes" id="UP000095149"/>
    </source>
</evidence>
<gene>
    <name evidence="2" type="ORF">I350_01027</name>
</gene>
<comment type="caution">
    <text evidence="2">The sequence shown here is derived from an EMBL/GenBank/DDBJ whole genome shotgun (WGS) entry which is preliminary data.</text>
</comment>
<feature type="region of interest" description="Disordered" evidence="1">
    <location>
        <begin position="293"/>
        <end position="316"/>
    </location>
</feature>
<name>A0A1E3KDS0_9TREE</name>
<proteinExistence type="predicted"/>
<feature type="compositionally biased region" description="Low complexity" evidence="1">
    <location>
        <begin position="26"/>
        <end position="36"/>
    </location>
</feature>
<dbReference type="EMBL" id="MEKH01000002">
    <property type="protein sequence ID" value="ODO10432.1"/>
    <property type="molecule type" value="Genomic_DNA"/>
</dbReference>
<feature type="region of interest" description="Disordered" evidence="1">
    <location>
        <begin position="1"/>
        <end position="39"/>
    </location>
</feature>
<sequence>MSSRYVPPSPPPPSKLKPKRTLHIPHSSSTSSQQTHDPSKAHVLLSTYAPLRTYPVLKTFNDEEDKGHTSRIHSAWSACDPVLKDASFILMPSTRVHVSPHSARTNIEAASRFVASYNKRFDTLLRARDYDETSYEFDGSTPEGYIEADEACREEHASLQRKAAEQAYDEMPSRTLNLFTYQQVPFQDFLKHGLKSRHLEVSTKDFSDVLTDEQYHDKLARQFHSYKACTRLADLGDKYPWALFTTGIKEPTDLVQSNITGRWVPVDPQFEVLGAAGNLDSSAKRQIANALAEWTDETNRKPRTENGSSNALSSGLSSKSSFAVYHDFNHVSEHSVYLDSLKFAKEISDVVEVDGLPVHCEWVTPETLFPSNRSDAPRNYRLRNHRGYEEAINDKLAQANKR</sequence>
<dbReference type="AlphaFoldDB" id="A0A1E3KDS0"/>
<evidence type="ECO:0000313" key="2">
    <source>
        <dbReference type="EMBL" id="ODO10432.1"/>
    </source>
</evidence>
<dbReference type="OrthoDB" id="10313118at2759"/>
<dbReference type="Proteomes" id="UP000095149">
    <property type="component" value="Unassembled WGS sequence"/>
</dbReference>
<reference evidence="2 3" key="1">
    <citation type="submission" date="2016-06" db="EMBL/GenBank/DDBJ databases">
        <title>Evolution of pathogenesis and genome organization in the Tremellales.</title>
        <authorList>
            <person name="Cuomo C."/>
            <person name="Litvintseva A."/>
            <person name="Heitman J."/>
            <person name="Chen Y."/>
            <person name="Sun S."/>
            <person name="Springer D."/>
            <person name="Dromer F."/>
            <person name="Young S."/>
            <person name="Zeng Q."/>
            <person name="Chapman S."/>
            <person name="Gujja S."/>
            <person name="Saif S."/>
            <person name="Birren B."/>
        </authorList>
    </citation>
    <scope>NUCLEOTIDE SEQUENCE [LARGE SCALE GENOMIC DNA]</scope>
    <source>
        <strain evidence="2 3">CBS 6273</strain>
    </source>
</reference>
<organism evidence="2 3">
    <name type="scientific">Cryptococcus amylolentus CBS 6273</name>
    <dbReference type="NCBI Taxonomy" id="1296118"/>
    <lineage>
        <taxon>Eukaryota</taxon>
        <taxon>Fungi</taxon>
        <taxon>Dikarya</taxon>
        <taxon>Basidiomycota</taxon>
        <taxon>Agaricomycotina</taxon>
        <taxon>Tremellomycetes</taxon>
        <taxon>Tremellales</taxon>
        <taxon>Cryptococcaceae</taxon>
        <taxon>Cryptococcus</taxon>
    </lineage>
</organism>
<evidence type="ECO:0000256" key="1">
    <source>
        <dbReference type="SAM" id="MobiDB-lite"/>
    </source>
</evidence>
<feature type="compositionally biased region" description="Low complexity" evidence="1">
    <location>
        <begin position="306"/>
        <end position="316"/>
    </location>
</feature>
<accession>A0A1E3KDS0</accession>
<protein>
    <submittedName>
        <fullName evidence="2">Uncharacterized protein</fullName>
    </submittedName>
</protein>